<keyword evidence="3 5" id="KW-1133">Transmembrane helix</keyword>
<sequence length="447" mass="48790">MKKQFDQVMGVCSASSMVVGIIIGTGIFLTAGQIATYIESPTWILIAWITGGAIATTGAITMAQLSSLIPRVGGLYIYIREAFGELMAFWYGCILFLVLQCGSIAAVAMGFAYYFGNIFPSFFGADVVWLHFYDFSLTAGQVTAIFAVLVLTYINYIGARLGSIVQVLLTVLSIVTILVFLAIAFTVPKPQTLTLSLVNAPDFSKFSLAMIPILWTFSGWYNLNFAAEEVQNTSRTITISLLSGMAVVTFLYLLVNVVYLTTLPIQQIQKETQIAYTVMNVLIADGGIFISVAIVISALGTLNGLIFASPRAYFAMAKDGLFPILPAKLHPKHNTPHNFITIQGLWAICLIILGQGSYNALFTYVMFTGLLFTSLAGIAVIVIRKKQPIALAWAYPWIPVFFTLSSIGLAVNTCYYSFMESIVGLLIVLLTFPLYFLIKNKPHGSSV</sequence>
<accession>A0A5S9ITD7</accession>
<evidence type="ECO:0000256" key="3">
    <source>
        <dbReference type="ARBA" id="ARBA00022989"/>
    </source>
</evidence>
<dbReference type="Pfam" id="PF13520">
    <property type="entry name" value="AA_permease_2"/>
    <property type="match status" value="1"/>
</dbReference>
<feature type="transmembrane region" description="Helical" evidence="5">
    <location>
        <begin position="390"/>
        <end position="411"/>
    </location>
</feature>
<evidence type="ECO:0000256" key="2">
    <source>
        <dbReference type="ARBA" id="ARBA00022692"/>
    </source>
</evidence>
<dbReference type="InterPro" id="IPR002293">
    <property type="entry name" value="AA/rel_permease1"/>
</dbReference>
<dbReference type="Gene3D" id="1.20.1740.10">
    <property type="entry name" value="Amino acid/polyamine transporter I"/>
    <property type="match status" value="1"/>
</dbReference>
<evidence type="ECO:0000313" key="6">
    <source>
        <dbReference type="EMBL" id="BBM86790.1"/>
    </source>
</evidence>
<gene>
    <name evidence="6" type="ORF">UABAM_05178</name>
</gene>
<dbReference type="GO" id="GO:0015179">
    <property type="term" value="F:L-amino acid transmembrane transporter activity"/>
    <property type="evidence" value="ECO:0007669"/>
    <property type="project" value="TreeGrafter"/>
</dbReference>
<dbReference type="KEGG" id="uam:UABAM_05178"/>
<dbReference type="Proteomes" id="UP000326354">
    <property type="component" value="Chromosome"/>
</dbReference>
<comment type="subcellular location">
    <subcellularLocation>
        <location evidence="1">Membrane</location>
        <topology evidence="1">Multi-pass membrane protein</topology>
    </subcellularLocation>
</comment>
<evidence type="ECO:0000313" key="7">
    <source>
        <dbReference type="Proteomes" id="UP000326354"/>
    </source>
</evidence>
<feature type="transmembrane region" description="Helical" evidence="5">
    <location>
        <begin position="417"/>
        <end position="438"/>
    </location>
</feature>
<keyword evidence="7" id="KW-1185">Reference proteome</keyword>
<dbReference type="InterPro" id="IPR050598">
    <property type="entry name" value="AminoAcid_Transporter"/>
</dbReference>
<organism evidence="6 7">
    <name type="scientific">Uabimicrobium amorphum</name>
    <dbReference type="NCBI Taxonomy" id="2596890"/>
    <lineage>
        <taxon>Bacteria</taxon>
        <taxon>Pseudomonadati</taxon>
        <taxon>Planctomycetota</taxon>
        <taxon>Candidatus Uabimicrobiia</taxon>
        <taxon>Candidatus Uabimicrobiales</taxon>
        <taxon>Candidatus Uabimicrobiaceae</taxon>
        <taxon>Candidatus Uabimicrobium</taxon>
    </lineage>
</organism>
<dbReference type="AlphaFoldDB" id="A0A5S9ITD7"/>
<evidence type="ECO:0000256" key="5">
    <source>
        <dbReference type="SAM" id="Phobius"/>
    </source>
</evidence>
<feature type="transmembrane region" description="Helical" evidence="5">
    <location>
        <begin position="135"/>
        <end position="157"/>
    </location>
</feature>
<proteinExistence type="predicted"/>
<dbReference type="EMBL" id="AP019860">
    <property type="protein sequence ID" value="BBM86790.1"/>
    <property type="molecule type" value="Genomic_DNA"/>
</dbReference>
<name>A0A5S9ITD7_UABAM</name>
<feature type="transmembrane region" description="Helical" evidence="5">
    <location>
        <begin position="361"/>
        <end position="383"/>
    </location>
</feature>
<dbReference type="RefSeq" id="WP_173013573.1">
    <property type="nucleotide sequence ID" value="NZ_AP019860.1"/>
</dbReference>
<dbReference type="PANTHER" id="PTHR11785:SF512">
    <property type="entry name" value="SOBREMESA, ISOFORM B"/>
    <property type="match status" value="1"/>
</dbReference>
<dbReference type="PANTHER" id="PTHR11785">
    <property type="entry name" value="AMINO ACID TRANSPORTER"/>
    <property type="match status" value="1"/>
</dbReference>
<keyword evidence="2 5" id="KW-0812">Transmembrane</keyword>
<evidence type="ECO:0000256" key="1">
    <source>
        <dbReference type="ARBA" id="ARBA00004141"/>
    </source>
</evidence>
<feature type="transmembrane region" description="Helical" evidence="5">
    <location>
        <begin position="338"/>
        <end position="355"/>
    </location>
</feature>
<feature type="transmembrane region" description="Helical" evidence="5">
    <location>
        <begin position="89"/>
        <end position="115"/>
    </location>
</feature>
<feature type="transmembrane region" description="Helical" evidence="5">
    <location>
        <begin position="12"/>
        <end position="38"/>
    </location>
</feature>
<protein>
    <submittedName>
        <fullName evidence="6">Amino acid transporter</fullName>
    </submittedName>
</protein>
<feature type="transmembrane region" description="Helical" evidence="5">
    <location>
        <begin position="44"/>
        <end position="69"/>
    </location>
</feature>
<evidence type="ECO:0000256" key="4">
    <source>
        <dbReference type="ARBA" id="ARBA00023136"/>
    </source>
</evidence>
<reference evidence="6 7" key="1">
    <citation type="submission" date="2019-08" db="EMBL/GenBank/DDBJ databases">
        <title>Complete genome sequence of Candidatus Uab amorphum.</title>
        <authorList>
            <person name="Shiratori T."/>
            <person name="Suzuki S."/>
            <person name="Kakizawa Y."/>
            <person name="Ishida K."/>
        </authorList>
    </citation>
    <scope>NUCLEOTIDE SEQUENCE [LARGE SCALE GENOMIC DNA]</scope>
    <source>
        <strain evidence="6 7">SRT547</strain>
    </source>
</reference>
<feature type="transmembrane region" description="Helical" evidence="5">
    <location>
        <begin position="281"/>
        <end position="308"/>
    </location>
</feature>
<dbReference type="GO" id="GO:0016020">
    <property type="term" value="C:membrane"/>
    <property type="evidence" value="ECO:0007669"/>
    <property type="project" value="UniProtKB-SubCell"/>
</dbReference>
<dbReference type="PIRSF" id="PIRSF006060">
    <property type="entry name" value="AA_transporter"/>
    <property type="match status" value="1"/>
</dbReference>
<feature type="transmembrane region" description="Helical" evidence="5">
    <location>
        <begin position="206"/>
        <end position="227"/>
    </location>
</feature>
<feature type="transmembrane region" description="Helical" evidence="5">
    <location>
        <begin position="239"/>
        <end position="261"/>
    </location>
</feature>
<feature type="transmembrane region" description="Helical" evidence="5">
    <location>
        <begin position="164"/>
        <end position="186"/>
    </location>
</feature>
<keyword evidence="4 5" id="KW-0472">Membrane</keyword>